<feature type="region of interest" description="Disordered" evidence="1">
    <location>
        <begin position="350"/>
        <end position="374"/>
    </location>
</feature>
<comment type="caution">
    <text evidence="2">The sequence shown here is derived from an EMBL/GenBank/DDBJ whole genome shotgun (WGS) entry which is preliminary data.</text>
</comment>
<name>A0ABR0BQA6_PURLI</name>
<feature type="compositionally biased region" description="Basic residues" evidence="1">
    <location>
        <begin position="1"/>
        <end position="12"/>
    </location>
</feature>
<organism evidence="2 3">
    <name type="scientific">Purpureocillium lilacinum</name>
    <name type="common">Paecilomyces lilacinus</name>
    <dbReference type="NCBI Taxonomy" id="33203"/>
    <lineage>
        <taxon>Eukaryota</taxon>
        <taxon>Fungi</taxon>
        <taxon>Dikarya</taxon>
        <taxon>Ascomycota</taxon>
        <taxon>Pezizomycotina</taxon>
        <taxon>Sordariomycetes</taxon>
        <taxon>Hypocreomycetidae</taxon>
        <taxon>Hypocreales</taxon>
        <taxon>Ophiocordycipitaceae</taxon>
        <taxon>Purpureocillium</taxon>
    </lineage>
</organism>
<feature type="region of interest" description="Disordered" evidence="1">
    <location>
        <begin position="256"/>
        <end position="285"/>
    </location>
</feature>
<feature type="compositionally biased region" description="Basic and acidic residues" evidence="1">
    <location>
        <begin position="53"/>
        <end position="90"/>
    </location>
</feature>
<feature type="region of interest" description="Disordered" evidence="1">
    <location>
        <begin position="31"/>
        <end position="207"/>
    </location>
</feature>
<evidence type="ECO:0000313" key="3">
    <source>
        <dbReference type="Proteomes" id="UP001287286"/>
    </source>
</evidence>
<protein>
    <submittedName>
        <fullName evidence="2">Uncharacterized protein</fullName>
    </submittedName>
</protein>
<feature type="compositionally biased region" description="Low complexity" evidence="1">
    <location>
        <begin position="351"/>
        <end position="371"/>
    </location>
</feature>
<dbReference type="EMBL" id="JAWRVI010000047">
    <property type="protein sequence ID" value="KAK4085728.1"/>
    <property type="molecule type" value="Genomic_DNA"/>
</dbReference>
<feature type="compositionally biased region" description="Gly residues" evidence="1">
    <location>
        <begin position="34"/>
        <end position="43"/>
    </location>
</feature>
<feature type="compositionally biased region" description="Basic residues" evidence="1">
    <location>
        <begin position="266"/>
        <end position="277"/>
    </location>
</feature>
<gene>
    <name evidence="2" type="ORF">Purlil1_9888</name>
</gene>
<proteinExistence type="predicted"/>
<evidence type="ECO:0000313" key="2">
    <source>
        <dbReference type="EMBL" id="KAK4085728.1"/>
    </source>
</evidence>
<keyword evidence="3" id="KW-1185">Reference proteome</keyword>
<feature type="compositionally biased region" description="Pro residues" evidence="1">
    <location>
        <begin position="583"/>
        <end position="598"/>
    </location>
</feature>
<reference evidence="2 3" key="1">
    <citation type="journal article" date="2024" name="Microbiol. Resour. Announc.">
        <title>Genome annotations for the ascomycete fungi Trichoderma harzianum, Trichoderma aggressivum, and Purpureocillium lilacinum.</title>
        <authorList>
            <person name="Beijen E.P.W."/>
            <person name="Ohm R.A."/>
        </authorList>
    </citation>
    <scope>NUCLEOTIDE SEQUENCE [LARGE SCALE GENOMIC DNA]</scope>
    <source>
        <strain evidence="2 3">CBS 150709</strain>
    </source>
</reference>
<evidence type="ECO:0000256" key="1">
    <source>
        <dbReference type="SAM" id="MobiDB-lite"/>
    </source>
</evidence>
<feature type="region of interest" description="Disordered" evidence="1">
    <location>
        <begin position="668"/>
        <end position="699"/>
    </location>
</feature>
<feature type="region of interest" description="Disordered" evidence="1">
    <location>
        <begin position="1"/>
        <end position="20"/>
    </location>
</feature>
<feature type="compositionally biased region" description="Basic and acidic residues" evidence="1">
    <location>
        <begin position="101"/>
        <end position="115"/>
    </location>
</feature>
<feature type="region of interest" description="Disordered" evidence="1">
    <location>
        <begin position="570"/>
        <end position="602"/>
    </location>
</feature>
<sequence length="699" mass="76121">MPTRGKRERRRANINSGRTDTVVSRLTISLVPDGRGGLCAGGRRGGRGPASKAARDVVDEAKERKDGERKPANSRETDRVPQPGKERWGRAEGGPAMGWDEGGRSERREWEHERSGYLGWGGRRKRRRQSRAGVPWRLEPDPGSSSRHQRRVTTDTKLRAVEQGGRRPGTPAIPSSTDGQAHLTGRPGRASSRRTSAHWPGKGERFKVPSTGTWLRLAGTGSAQSTSSSRAVVFLPRRRGASRAANQGAFAAFHRGRDPGAAARVRAPKGPKSRRTSRYPAPRRASALPRRYRNVAGYLPAWLSPAGGCSWWLGGPCTDGRPQSPGLTGQKRGGRSMQAWGPGKALHHLHPGTASTAPAAPARAAGPEPSATKAPIRRAGLELATRRPKRWRALIRRVPRHSMSSSTGIVCGAVRICCAGRGLHEGAGIEIGHWYWHWHRHRQKANSTKGHRSLTPTASPAKPSFEFVTAAAAAAAAARASRSPSRGAQALQLRRLHVAASAPLCVLCRAGRGCTAQHVWHSAAAAAAQHTNLLVPVINPPINTAHDTYAPSRTFVPTYLCYVPNARRRGQSERSHQPHPYWTCPPSPSPPPRPPSPLPDRTHRARMAWHGHRIPHLRHVTRIIVVRWPTDRPSQHGPSLFSATLSLVMRGRASQVSAGFLANLQDTHTMVPPPRDQRHREIGPVSSWHASSGARHGRQ</sequence>
<accession>A0ABR0BQA6</accession>
<dbReference type="Proteomes" id="UP001287286">
    <property type="component" value="Unassembled WGS sequence"/>
</dbReference>